<organism evidence="1 2">
    <name type="scientific">Denitratisoma oestradiolicum</name>
    <dbReference type="NCBI Taxonomy" id="311182"/>
    <lineage>
        <taxon>Bacteria</taxon>
        <taxon>Pseudomonadati</taxon>
        <taxon>Pseudomonadota</taxon>
        <taxon>Betaproteobacteria</taxon>
        <taxon>Nitrosomonadales</taxon>
        <taxon>Sterolibacteriaceae</taxon>
        <taxon>Denitratisoma</taxon>
    </lineage>
</organism>
<dbReference type="Gene3D" id="2.150.10.10">
    <property type="entry name" value="Serralysin-like metalloprotease, C-terminal"/>
    <property type="match status" value="1"/>
</dbReference>
<evidence type="ECO:0000313" key="2">
    <source>
        <dbReference type="Proteomes" id="UP000515733"/>
    </source>
</evidence>
<protein>
    <submittedName>
        <fullName evidence="1">Uncharacterized protein</fullName>
    </submittedName>
</protein>
<keyword evidence="2" id="KW-1185">Reference proteome</keyword>
<dbReference type="KEGG" id="doe:DENOEST_3860"/>
<dbReference type="RefSeq" id="WP_183148285.1">
    <property type="nucleotide sequence ID" value="NZ_LR778301.1"/>
</dbReference>
<dbReference type="Proteomes" id="UP000515733">
    <property type="component" value="Chromosome"/>
</dbReference>
<dbReference type="AlphaFoldDB" id="A0A6S6XYE5"/>
<dbReference type="InterPro" id="IPR011049">
    <property type="entry name" value="Serralysin-like_metalloprot_C"/>
</dbReference>
<name>A0A6S6XYE5_9PROT</name>
<dbReference type="EMBL" id="LR778301">
    <property type="protein sequence ID" value="CAB1371014.1"/>
    <property type="molecule type" value="Genomic_DNA"/>
</dbReference>
<sequence length="1059" mass="102417">MDSGTAFKGGTGNDVYNGTDTTLTGLDSLDGGSGTDSLNVSDVAGGLNVGAGVTIANIETATFQGTGALTIDSSGWTGLTALNVTKANGNVDLTAATTTAVSLSGATGGTVDVTGGSTQTVSLTKAGGNVTLDGGAGAVSLTVTNQNTKNIKVDNGTSVNVTTTDTATSTIDVGTVATAKPSGAITIVQNVNGTGNTTGGAITTVGGSSVNVTVNATQATNNTDTTVGAISVTGGTSTTSATVTQTAAVSKVATTAAVTGVTEVNTLTFAALTAGQTQIINGLTFTAGAAGTTAAQTAAAFANLSAGAVQGASTLGTYSGTFSAEGWTSGAVTGTSTVVFTGTSAGVRTDLADTGTGTNPTVVVTTDGVNAVTAAGKGGIVNGAVTIVDAAYGASTNTITTATVSGYATNSEVKSDALTSLSLANNTGGELKVYNNTATTLGLTLNNLGAASAVTLDNGVAKYSTLNITTTGAASDVDVTGGAVTALTVAGDQKLDLTGSTLAVLATVTVSGSAGLTLDGDEADTITSINTSATTGTVTATVNPGTATYTGGAGVDNVTTVTTTTPTKAISLGGGDDKLTLASGTTASTSTLSGGDGTDTLVMVAADAATATASATFEAQIDGFEKLSVGAVTATQSKTVNLANLDDISYVISAGGPGTAQVDKIDLGVTTAEAGDKFTVTINGYSVSYTTTAADTTTTLIAAGIISAINNDAILGNMVTAAAGAAGILNITSDSAGIALTTTTSVVDANTIDAVATKGAVTGNTAAGALTLSNVANAATLMLTGTGDSTVTLTDATGSSDSLNIILSGDATVTGGKVTAASIESINITADDSGTTINADHTLTLVATSATTLTIDGDADLILFNTGNTALKTINAGSMTGALTVQAAGTVAETITGGSGADTLKASTGTVADVLIGGAGADHLYSNAGLATLTGGTGNDWFHILTASTNVNTYATITDASKGDLIAFSDVVGTTETFAASALTLADTAVFQDYANAAINNTNTGDVTWFAFGGNTYIVENISNGASFTNGTDLIVKLTGVVDLSTASFDTTDVSIQIN</sequence>
<accession>A0A6S6XYE5</accession>
<dbReference type="PRINTS" id="PR00313">
    <property type="entry name" value="CABNDNGRPT"/>
</dbReference>
<evidence type="ECO:0000313" key="1">
    <source>
        <dbReference type="EMBL" id="CAB1371014.1"/>
    </source>
</evidence>
<dbReference type="SUPFAM" id="SSF51120">
    <property type="entry name" value="beta-Roll"/>
    <property type="match status" value="1"/>
</dbReference>
<proteinExistence type="predicted"/>
<reference evidence="1 2" key="1">
    <citation type="submission" date="2020-03" db="EMBL/GenBank/DDBJ databases">
        <authorList>
            <consortium name="Genoscope - CEA"/>
            <person name="William W."/>
        </authorList>
    </citation>
    <scope>NUCLEOTIDE SEQUENCE [LARGE SCALE GENOMIC DNA]</scope>
    <source>
        <strain evidence="2">DSM 16959</strain>
    </source>
</reference>
<gene>
    <name evidence="1" type="ORF">DENOEST_3860</name>
</gene>